<reference evidence="1 2" key="1">
    <citation type="submission" date="2017-02" db="EMBL/GenBank/DDBJ databases">
        <title>Genomes of Trichoderma spp. with biocontrol activity.</title>
        <authorList>
            <person name="Gardiner D."/>
            <person name="Kazan K."/>
            <person name="Vos C."/>
            <person name="Harvey P."/>
        </authorList>
    </citation>
    <scope>NUCLEOTIDE SEQUENCE [LARGE SCALE GENOMIC DNA]</scope>
    <source>
        <strain evidence="1 2">A5MH</strain>
    </source>
</reference>
<dbReference type="PANTHER" id="PTHR36847:SF1">
    <property type="entry name" value="AMIDOLIGASE ENZYME"/>
    <property type="match status" value="1"/>
</dbReference>
<organism evidence="1 2">
    <name type="scientific">Trichoderma gamsii</name>
    <dbReference type="NCBI Taxonomy" id="398673"/>
    <lineage>
        <taxon>Eukaryota</taxon>
        <taxon>Fungi</taxon>
        <taxon>Dikarya</taxon>
        <taxon>Ascomycota</taxon>
        <taxon>Pezizomycotina</taxon>
        <taxon>Sordariomycetes</taxon>
        <taxon>Hypocreomycetidae</taxon>
        <taxon>Hypocreales</taxon>
        <taxon>Hypocreaceae</taxon>
        <taxon>Trichoderma</taxon>
    </lineage>
</organism>
<dbReference type="AlphaFoldDB" id="A0A2K0T0C5"/>
<gene>
    <name evidence="1" type="ORF">TGAMA5MH_09201</name>
</gene>
<protein>
    <submittedName>
        <fullName evidence="1">Uncharacterized protein</fullName>
    </submittedName>
</protein>
<dbReference type="PANTHER" id="PTHR36847">
    <property type="entry name" value="AMIDOLIGASE ENZYME"/>
    <property type="match status" value="1"/>
</dbReference>
<dbReference type="Proteomes" id="UP000236546">
    <property type="component" value="Unassembled WGS sequence"/>
</dbReference>
<accession>A0A2K0T0C5</accession>
<name>A0A2K0T0C5_9HYPO</name>
<proteinExistence type="predicted"/>
<sequence length="364" mass="40236">MRHILLSSQPLRAPSLATEIQFGIQVEFLAPPISPNQPSQNISNRHHIFHYFASALQKSGLQAAFLLDHDNHNADNSETQEQENQLRATAPKGSIIKTKHNPDMYIMNPLSLVQWLNAGAVQNPLCRYWLLQTSSDIGHRGKHAKWQPAQLSSPTLRESEANNLFPGINTALYGIWTAHPAKVHIASDCGLHVSVGPVSSEGLTVLQAQRVATLVIVLENNLLFHLGSPVRRSVHQQLIKASTLVHSKAGSTSSPVATANLPLNILHNGTMNKALNILWDASDLNQINQMIAHYCKTRDPPASTALRITTQIHEDDSTINSLEFRHAQASFSQSFVDNWVRLILTICKVAFLPAEIYKLVVAML</sequence>
<dbReference type="EMBL" id="MTYH01000098">
    <property type="protein sequence ID" value="PNP38975.1"/>
    <property type="molecule type" value="Genomic_DNA"/>
</dbReference>
<comment type="caution">
    <text evidence="1">The sequence shown here is derived from an EMBL/GenBank/DDBJ whole genome shotgun (WGS) entry which is preliminary data.</text>
</comment>
<evidence type="ECO:0000313" key="1">
    <source>
        <dbReference type="EMBL" id="PNP38975.1"/>
    </source>
</evidence>
<dbReference type="OrthoDB" id="4940520at2759"/>
<evidence type="ECO:0000313" key="2">
    <source>
        <dbReference type="Proteomes" id="UP000236546"/>
    </source>
</evidence>